<dbReference type="GO" id="GO:0005634">
    <property type="term" value="C:nucleus"/>
    <property type="evidence" value="ECO:0007669"/>
    <property type="project" value="TreeGrafter"/>
</dbReference>
<gene>
    <name evidence="4" type="ORF">Egran_06275</name>
</gene>
<dbReference type="InterPro" id="IPR051164">
    <property type="entry name" value="NmrA-like_oxidored"/>
</dbReference>
<proteinExistence type="inferred from homology"/>
<evidence type="ECO:0000313" key="4">
    <source>
        <dbReference type="EMBL" id="OXV05955.1"/>
    </source>
</evidence>
<dbReference type="PANTHER" id="PTHR42748">
    <property type="entry name" value="NITROGEN METABOLITE REPRESSION PROTEIN NMRA FAMILY MEMBER"/>
    <property type="match status" value="1"/>
</dbReference>
<comment type="similarity">
    <text evidence="1">Belongs to the NmrA-type oxidoreductase family.</text>
</comment>
<dbReference type="Gene3D" id="3.40.50.720">
    <property type="entry name" value="NAD(P)-binding Rossmann-like Domain"/>
    <property type="match status" value="1"/>
</dbReference>
<dbReference type="Pfam" id="PF05368">
    <property type="entry name" value="NmrA"/>
    <property type="match status" value="1"/>
</dbReference>
<keyword evidence="5" id="KW-1185">Reference proteome</keyword>
<dbReference type="InterPro" id="IPR036291">
    <property type="entry name" value="NAD(P)-bd_dom_sf"/>
</dbReference>
<dbReference type="PANTHER" id="PTHR42748:SF28">
    <property type="entry name" value="NMRA-LIKE DOMAIN-CONTAINING PROTEIN"/>
    <property type="match status" value="1"/>
</dbReference>
<feature type="domain" description="NmrA-like" evidence="3">
    <location>
        <begin position="6"/>
        <end position="244"/>
    </location>
</feature>
<evidence type="ECO:0000256" key="1">
    <source>
        <dbReference type="ARBA" id="ARBA00006328"/>
    </source>
</evidence>
<protein>
    <recommendedName>
        <fullName evidence="3">NmrA-like domain-containing protein</fullName>
    </recommendedName>
</protein>
<reference evidence="4 5" key="1">
    <citation type="journal article" date="2015" name="Environ. Microbiol.">
        <title>Metagenome sequence of Elaphomyces granulatus from sporocarp tissue reveals Ascomycota ectomycorrhizal fingerprints of genome expansion and a Proteobacteria-rich microbiome.</title>
        <authorList>
            <person name="Quandt C.A."/>
            <person name="Kohler A."/>
            <person name="Hesse C.N."/>
            <person name="Sharpton T.J."/>
            <person name="Martin F."/>
            <person name="Spatafora J.W."/>
        </authorList>
    </citation>
    <scope>NUCLEOTIDE SEQUENCE [LARGE SCALE GENOMIC DNA]</scope>
    <source>
        <strain evidence="4 5">OSC145934</strain>
    </source>
</reference>
<keyword evidence="2" id="KW-0521">NADP</keyword>
<evidence type="ECO:0000313" key="5">
    <source>
        <dbReference type="Proteomes" id="UP000243515"/>
    </source>
</evidence>
<sequence length="287" mass="31677">MANSGKKLVVVLGATGSQGLSIIEYLFKHSSSLFRVRAVTRDPTSSKAQSLASLGAEVTKADLDDEPTLRTALEGANAVFALTDFYDKMTIESELSRGLRIAKIASELPDLEHFVLSSLPDARTLFGGKYQFNLPYNSKAYIKEGIEKGYPSLWGKTTALYISFYYQNWLKYPLVFGPMKRPDGSFVLSMPYPGNACISTTSSLDTGVVVDAILRGGSKYYRKPVGLITERLTEEKRLQIWAEDEYRKRMESVGFPPILAQGMTELAEVIAGPENYVEAVGVVKGRE</sequence>
<evidence type="ECO:0000256" key="2">
    <source>
        <dbReference type="ARBA" id="ARBA00022857"/>
    </source>
</evidence>
<dbReference type="SUPFAM" id="SSF51735">
    <property type="entry name" value="NAD(P)-binding Rossmann-fold domains"/>
    <property type="match status" value="1"/>
</dbReference>
<dbReference type="InterPro" id="IPR008030">
    <property type="entry name" value="NmrA-like"/>
</dbReference>
<feature type="non-terminal residue" evidence="4">
    <location>
        <position position="287"/>
    </location>
</feature>
<dbReference type="AlphaFoldDB" id="A0A232LP83"/>
<evidence type="ECO:0000259" key="3">
    <source>
        <dbReference type="Pfam" id="PF05368"/>
    </source>
</evidence>
<name>A0A232LP83_9EURO</name>
<comment type="caution">
    <text evidence="4">The sequence shown here is derived from an EMBL/GenBank/DDBJ whole genome shotgun (WGS) entry which is preliminary data.</text>
</comment>
<accession>A0A232LP83</accession>
<dbReference type="Proteomes" id="UP000243515">
    <property type="component" value="Unassembled WGS sequence"/>
</dbReference>
<dbReference type="EMBL" id="NPHW01006270">
    <property type="protein sequence ID" value="OXV05955.1"/>
    <property type="molecule type" value="Genomic_DNA"/>
</dbReference>
<organism evidence="4 5">
    <name type="scientific">Elaphomyces granulatus</name>
    <dbReference type="NCBI Taxonomy" id="519963"/>
    <lineage>
        <taxon>Eukaryota</taxon>
        <taxon>Fungi</taxon>
        <taxon>Dikarya</taxon>
        <taxon>Ascomycota</taxon>
        <taxon>Pezizomycotina</taxon>
        <taxon>Eurotiomycetes</taxon>
        <taxon>Eurotiomycetidae</taxon>
        <taxon>Eurotiales</taxon>
        <taxon>Elaphomycetaceae</taxon>
        <taxon>Elaphomyces</taxon>
    </lineage>
</organism>
<dbReference type="OrthoDB" id="300709at2759"/>